<keyword evidence="7" id="KW-0501">Molybdenum cofactor biosynthesis</keyword>
<dbReference type="KEGG" id="nch:A0U93_12780"/>
<organism evidence="8 9">
    <name type="scientific">Neoasaia chiangmaiensis</name>
    <dbReference type="NCBI Taxonomy" id="320497"/>
    <lineage>
        <taxon>Bacteria</taxon>
        <taxon>Pseudomonadati</taxon>
        <taxon>Pseudomonadota</taxon>
        <taxon>Alphaproteobacteria</taxon>
        <taxon>Acetobacterales</taxon>
        <taxon>Acetobacteraceae</taxon>
        <taxon>Neoasaia</taxon>
    </lineage>
</organism>
<dbReference type="RefSeq" id="WP_077807692.1">
    <property type="nucleotide sequence ID" value="NZ_BJXS01000001.1"/>
</dbReference>
<dbReference type="GO" id="GO:0006777">
    <property type="term" value="P:Mo-molybdopterin cofactor biosynthetic process"/>
    <property type="evidence" value="ECO:0007669"/>
    <property type="project" value="UniProtKB-KW"/>
</dbReference>
<keyword evidence="1" id="KW-0963">Cytoplasm</keyword>
<keyword evidence="2 8" id="KW-0808">Transferase</keyword>
<evidence type="ECO:0000313" key="8">
    <source>
        <dbReference type="EMBL" id="AQS88650.1"/>
    </source>
</evidence>
<dbReference type="GO" id="GO:0016779">
    <property type="term" value="F:nucleotidyltransferase activity"/>
    <property type="evidence" value="ECO:0007669"/>
    <property type="project" value="UniProtKB-KW"/>
</dbReference>
<evidence type="ECO:0000256" key="3">
    <source>
        <dbReference type="ARBA" id="ARBA00022723"/>
    </source>
</evidence>
<dbReference type="GO" id="GO:0005525">
    <property type="term" value="F:GTP binding"/>
    <property type="evidence" value="ECO:0007669"/>
    <property type="project" value="UniProtKB-KW"/>
</dbReference>
<dbReference type="SUPFAM" id="SSF53448">
    <property type="entry name" value="Nucleotide-diphospho-sugar transferases"/>
    <property type="match status" value="1"/>
</dbReference>
<keyword evidence="4" id="KW-0547">Nucleotide-binding</keyword>
<dbReference type="Proteomes" id="UP000188604">
    <property type="component" value="Chromosome"/>
</dbReference>
<dbReference type="Gene3D" id="3.90.550.10">
    <property type="entry name" value="Spore Coat Polysaccharide Biosynthesis Protein SpsA, Chain A"/>
    <property type="match status" value="1"/>
</dbReference>
<proteinExistence type="predicted"/>
<keyword evidence="3" id="KW-0479">Metal-binding</keyword>
<dbReference type="Pfam" id="PF12804">
    <property type="entry name" value="NTP_transf_3"/>
    <property type="match status" value="1"/>
</dbReference>
<dbReference type="EMBL" id="CP014691">
    <property type="protein sequence ID" value="AQS88650.1"/>
    <property type="molecule type" value="Genomic_DNA"/>
</dbReference>
<dbReference type="InterPro" id="IPR013482">
    <property type="entry name" value="Molybde_CF_guanTrfase"/>
</dbReference>
<evidence type="ECO:0000256" key="2">
    <source>
        <dbReference type="ARBA" id="ARBA00022679"/>
    </source>
</evidence>
<evidence type="ECO:0000256" key="4">
    <source>
        <dbReference type="ARBA" id="ARBA00022741"/>
    </source>
</evidence>
<accession>A0A1U9KSL4</accession>
<evidence type="ECO:0000256" key="7">
    <source>
        <dbReference type="ARBA" id="ARBA00023150"/>
    </source>
</evidence>
<protein>
    <submittedName>
        <fullName evidence="8">Molybdenum cofactor guanylyltransferase</fullName>
    </submittedName>
</protein>
<keyword evidence="8" id="KW-0548">Nucleotidyltransferase</keyword>
<keyword evidence="5" id="KW-0460">Magnesium</keyword>
<dbReference type="PANTHER" id="PTHR19136">
    <property type="entry name" value="MOLYBDENUM COFACTOR GUANYLYLTRANSFERASE"/>
    <property type="match status" value="1"/>
</dbReference>
<keyword evidence="6" id="KW-0342">GTP-binding</keyword>
<name>A0A1U9KSL4_9PROT</name>
<dbReference type="InterPro" id="IPR029044">
    <property type="entry name" value="Nucleotide-diphossugar_trans"/>
</dbReference>
<dbReference type="CDD" id="cd02503">
    <property type="entry name" value="MobA"/>
    <property type="match status" value="1"/>
</dbReference>
<sequence>MSPLYGLVLAGGASTRMGQDKAALHYGGRTQLANAFAMLDRHVERTFVSVRNTQQNDPTRAPFPQIVDNVTAAGPAVGILSAHATYPDAAWLVLACDLPMLDDATLAALIAARDEQHVATAFRSEHDGLPEPLCTIWEPGALEKLKSQVDGGRFCPRKCLLNIDTLILPPRTPGALDNVNTPQERAIAQRFLEDACRA</sequence>
<dbReference type="InterPro" id="IPR025877">
    <property type="entry name" value="MobA-like_NTP_Trfase"/>
</dbReference>
<evidence type="ECO:0000256" key="1">
    <source>
        <dbReference type="ARBA" id="ARBA00022490"/>
    </source>
</evidence>
<gene>
    <name evidence="8" type="ORF">A0U93_12780</name>
</gene>
<reference evidence="8 9" key="1">
    <citation type="submission" date="2016-03" db="EMBL/GenBank/DDBJ databases">
        <title>Acetic acid bacteria sequencing.</title>
        <authorList>
            <person name="Brandt J."/>
            <person name="Jakob F."/>
            <person name="Vogel R.F."/>
        </authorList>
    </citation>
    <scope>NUCLEOTIDE SEQUENCE [LARGE SCALE GENOMIC DNA]</scope>
    <source>
        <strain evidence="8 9">NBRC 101099</strain>
    </source>
</reference>
<keyword evidence="9" id="KW-1185">Reference proteome</keyword>
<dbReference type="PANTHER" id="PTHR19136:SF81">
    <property type="entry name" value="MOLYBDENUM COFACTOR GUANYLYLTRANSFERASE"/>
    <property type="match status" value="1"/>
</dbReference>
<dbReference type="AlphaFoldDB" id="A0A1U9KSL4"/>
<evidence type="ECO:0000313" key="9">
    <source>
        <dbReference type="Proteomes" id="UP000188604"/>
    </source>
</evidence>
<dbReference type="OrthoDB" id="9800712at2"/>
<dbReference type="STRING" id="320497.A0U93_12780"/>
<dbReference type="GO" id="GO:0046872">
    <property type="term" value="F:metal ion binding"/>
    <property type="evidence" value="ECO:0007669"/>
    <property type="project" value="UniProtKB-KW"/>
</dbReference>
<evidence type="ECO:0000256" key="6">
    <source>
        <dbReference type="ARBA" id="ARBA00023134"/>
    </source>
</evidence>
<evidence type="ECO:0000256" key="5">
    <source>
        <dbReference type="ARBA" id="ARBA00022842"/>
    </source>
</evidence>